<organism evidence="1 2">
    <name type="scientific">Mojavia pulchra JT2-VF2</name>
    <dbReference type="NCBI Taxonomy" id="287848"/>
    <lineage>
        <taxon>Bacteria</taxon>
        <taxon>Bacillati</taxon>
        <taxon>Cyanobacteriota</taxon>
        <taxon>Cyanophyceae</taxon>
        <taxon>Nostocales</taxon>
        <taxon>Nostocaceae</taxon>
    </lineage>
</organism>
<dbReference type="Proteomes" id="UP000715781">
    <property type="component" value="Unassembled WGS sequence"/>
</dbReference>
<protein>
    <submittedName>
        <fullName evidence="1">Uncharacterized protein</fullName>
    </submittedName>
</protein>
<name>A0A951Q2E7_9NOST</name>
<evidence type="ECO:0000313" key="1">
    <source>
        <dbReference type="EMBL" id="MBW4564052.1"/>
    </source>
</evidence>
<reference evidence="1" key="1">
    <citation type="submission" date="2021-05" db="EMBL/GenBank/DDBJ databases">
        <authorList>
            <person name="Pietrasiak N."/>
            <person name="Ward R."/>
            <person name="Stajich J.E."/>
            <person name="Kurbessoian T."/>
        </authorList>
    </citation>
    <scope>NUCLEOTIDE SEQUENCE</scope>
    <source>
        <strain evidence="1">JT2-VF2</strain>
    </source>
</reference>
<dbReference type="AlphaFoldDB" id="A0A951Q2E7"/>
<sequence>MMSLNASLAEFCKQSNQYYSSNYRRDIYFLDPQLIAEMEERSLLEVGLKHETPQSY</sequence>
<proteinExistence type="predicted"/>
<comment type="caution">
    <text evidence="1">The sequence shown here is derived from an EMBL/GenBank/DDBJ whole genome shotgun (WGS) entry which is preliminary data.</text>
</comment>
<accession>A0A951Q2E7</accession>
<reference evidence="1" key="2">
    <citation type="journal article" date="2022" name="Microbiol. Resour. Announc.">
        <title>Metagenome Sequencing to Explore Phylogenomics of Terrestrial Cyanobacteria.</title>
        <authorList>
            <person name="Ward R.D."/>
            <person name="Stajich J.E."/>
            <person name="Johansen J.R."/>
            <person name="Huntemann M."/>
            <person name="Clum A."/>
            <person name="Foster B."/>
            <person name="Foster B."/>
            <person name="Roux S."/>
            <person name="Palaniappan K."/>
            <person name="Varghese N."/>
            <person name="Mukherjee S."/>
            <person name="Reddy T.B.K."/>
            <person name="Daum C."/>
            <person name="Copeland A."/>
            <person name="Chen I.A."/>
            <person name="Ivanova N.N."/>
            <person name="Kyrpides N.C."/>
            <person name="Shapiro N."/>
            <person name="Eloe-Fadrosh E.A."/>
            <person name="Pietrasiak N."/>
        </authorList>
    </citation>
    <scope>NUCLEOTIDE SEQUENCE</scope>
    <source>
        <strain evidence="1">JT2-VF2</strain>
    </source>
</reference>
<evidence type="ECO:0000313" key="2">
    <source>
        <dbReference type="Proteomes" id="UP000715781"/>
    </source>
</evidence>
<gene>
    <name evidence="1" type="ORF">KME32_23515</name>
</gene>
<dbReference type="EMBL" id="JAHHHN010000018">
    <property type="protein sequence ID" value="MBW4564052.1"/>
    <property type="molecule type" value="Genomic_DNA"/>
</dbReference>